<accession>A0A0B7HRM2</accession>
<dbReference type="EMBL" id="CDOG01000038">
    <property type="protein sequence ID" value="CEN40572.1"/>
    <property type="molecule type" value="Genomic_DNA"/>
</dbReference>
<protein>
    <submittedName>
        <fullName evidence="2">Uncharacterized protein</fullName>
    </submittedName>
</protein>
<keyword evidence="1" id="KW-0812">Transmembrane</keyword>
<keyword evidence="1" id="KW-0472">Membrane</keyword>
<organism evidence="2 3">
    <name type="scientific">Capnocytophaga cynodegmi</name>
    <dbReference type="NCBI Taxonomy" id="28189"/>
    <lineage>
        <taxon>Bacteria</taxon>
        <taxon>Pseudomonadati</taxon>
        <taxon>Bacteroidota</taxon>
        <taxon>Flavobacteriia</taxon>
        <taxon>Flavobacteriales</taxon>
        <taxon>Flavobacteriaceae</taxon>
        <taxon>Capnocytophaga</taxon>
    </lineage>
</organism>
<reference evidence="2 3" key="1">
    <citation type="submission" date="2015-01" db="EMBL/GenBank/DDBJ databases">
        <authorList>
            <person name="Xiang T."/>
            <person name="Song Y."/>
            <person name="Huang L."/>
            <person name="Wang B."/>
            <person name="Wu P."/>
        </authorList>
    </citation>
    <scope>NUCLEOTIDE SEQUENCE [LARGE SCALE GENOMIC DNA]</scope>
    <source>
        <strain evidence="2 3">Ccy74</strain>
    </source>
</reference>
<dbReference type="RefSeq" id="WP_041997193.1">
    <property type="nucleotide sequence ID" value="NZ_CDOG01000038.1"/>
</dbReference>
<dbReference type="Proteomes" id="UP000038083">
    <property type="component" value="Unassembled WGS sequence"/>
</dbReference>
<evidence type="ECO:0000313" key="2">
    <source>
        <dbReference type="EMBL" id="CEN40572.1"/>
    </source>
</evidence>
<proteinExistence type="predicted"/>
<sequence>MLEAILPIMGLAGPTTVVPTITRGYNIPGNAINSRKYIEAKKPVIATTAPKKLSYRERHGQTRFDTIMNASGQVINTVAGIAALVNEFKGGRTIYIKDSATGEQRRATAEDMAFMESQAMAAQQSGSNIDMATLIALMNQRNAEKPKDNTALYVSLGVGVLVLGGLIFMATNNKKSK</sequence>
<gene>
    <name evidence="2" type="ORF">CCYN74_430029</name>
</gene>
<evidence type="ECO:0000256" key="1">
    <source>
        <dbReference type="SAM" id="Phobius"/>
    </source>
</evidence>
<feature type="transmembrane region" description="Helical" evidence="1">
    <location>
        <begin position="151"/>
        <end position="171"/>
    </location>
</feature>
<dbReference type="OrthoDB" id="9899907at2"/>
<name>A0A0B7HRM2_9FLAO</name>
<dbReference type="AlphaFoldDB" id="A0A0B7HRM2"/>
<evidence type="ECO:0000313" key="3">
    <source>
        <dbReference type="Proteomes" id="UP000038083"/>
    </source>
</evidence>
<keyword evidence="1" id="KW-1133">Transmembrane helix</keyword>